<dbReference type="PROSITE" id="PS00018">
    <property type="entry name" value="EF_HAND_1"/>
    <property type="match status" value="1"/>
</dbReference>
<dbReference type="InterPro" id="IPR018247">
    <property type="entry name" value="EF_Hand_1_Ca_BS"/>
</dbReference>
<dbReference type="SUPFAM" id="SSF47473">
    <property type="entry name" value="EF-hand"/>
    <property type="match status" value="1"/>
</dbReference>
<keyword evidence="2" id="KW-0812">Transmembrane</keyword>
<keyword evidence="2" id="KW-1133">Transmembrane helix</keyword>
<evidence type="ECO:0000313" key="4">
    <source>
        <dbReference type="EMBL" id="OTG24528.1"/>
    </source>
</evidence>
<dbReference type="GO" id="GO:0030234">
    <property type="term" value="F:enzyme regulator activity"/>
    <property type="evidence" value="ECO:0000318"/>
    <property type="project" value="GO_Central"/>
</dbReference>
<dbReference type="GO" id="GO:0005737">
    <property type="term" value="C:cytoplasm"/>
    <property type="evidence" value="ECO:0000318"/>
    <property type="project" value="GO_Central"/>
</dbReference>
<accession>A0A251UMF1</accession>
<evidence type="ECO:0000259" key="3">
    <source>
        <dbReference type="PROSITE" id="PS50222"/>
    </source>
</evidence>
<protein>
    <submittedName>
        <fullName evidence="4">Putative EF-hand domain pair</fullName>
    </submittedName>
</protein>
<dbReference type="InterPro" id="IPR011992">
    <property type="entry name" value="EF-hand-dom_pair"/>
</dbReference>
<dbReference type="Pfam" id="PF00036">
    <property type="entry name" value="EF-hand_1"/>
    <property type="match status" value="1"/>
</dbReference>
<reference evidence="5" key="1">
    <citation type="journal article" date="2017" name="Nature">
        <title>The sunflower genome provides insights into oil metabolism, flowering and Asterid evolution.</title>
        <authorList>
            <person name="Badouin H."/>
            <person name="Gouzy J."/>
            <person name="Grassa C.J."/>
            <person name="Murat F."/>
            <person name="Staton S.E."/>
            <person name="Cottret L."/>
            <person name="Lelandais-Briere C."/>
            <person name="Owens G.L."/>
            <person name="Carrere S."/>
            <person name="Mayjonade B."/>
            <person name="Legrand L."/>
            <person name="Gill N."/>
            <person name="Kane N.C."/>
            <person name="Bowers J.E."/>
            <person name="Hubner S."/>
            <person name="Bellec A."/>
            <person name="Berard A."/>
            <person name="Berges H."/>
            <person name="Blanchet N."/>
            <person name="Boniface M.C."/>
            <person name="Brunel D."/>
            <person name="Catrice O."/>
            <person name="Chaidir N."/>
            <person name="Claudel C."/>
            <person name="Donnadieu C."/>
            <person name="Faraut T."/>
            <person name="Fievet G."/>
            <person name="Helmstetter N."/>
            <person name="King M."/>
            <person name="Knapp S.J."/>
            <person name="Lai Z."/>
            <person name="Le Paslier M.C."/>
            <person name="Lippi Y."/>
            <person name="Lorenzon L."/>
            <person name="Mandel J.R."/>
            <person name="Marage G."/>
            <person name="Marchand G."/>
            <person name="Marquand E."/>
            <person name="Bret-Mestries E."/>
            <person name="Morien E."/>
            <person name="Nambeesan S."/>
            <person name="Nguyen T."/>
            <person name="Pegot-Espagnet P."/>
            <person name="Pouilly N."/>
            <person name="Raftis F."/>
            <person name="Sallet E."/>
            <person name="Schiex T."/>
            <person name="Thomas J."/>
            <person name="Vandecasteele C."/>
            <person name="Vares D."/>
            <person name="Vear F."/>
            <person name="Vautrin S."/>
            <person name="Crespi M."/>
            <person name="Mangin B."/>
            <person name="Burke J.M."/>
            <person name="Salse J."/>
            <person name="Munos S."/>
            <person name="Vincourt P."/>
            <person name="Rieseberg L.H."/>
            <person name="Langlade N.B."/>
        </authorList>
    </citation>
    <scope>NUCLEOTIDE SEQUENCE [LARGE SCALE GENOMIC DNA]</scope>
    <source>
        <strain evidence="5">cv. SF193</strain>
    </source>
</reference>
<dbReference type="CDD" id="cd00051">
    <property type="entry name" value="EFh"/>
    <property type="match status" value="1"/>
</dbReference>
<dbReference type="STRING" id="4232.A0A251UMF1"/>
<feature type="transmembrane region" description="Helical" evidence="2">
    <location>
        <begin position="108"/>
        <end position="129"/>
    </location>
</feature>
<feature type="domain" description="EF-hand" evidence="3">
    <location>
        <begin position="19"/>
        <end position="54"/>
    </location>
</feature>
<gene>
    <name evidence="4" type="ORF">HannXRQ_Chr05g0137741</name>
</gene>
<dbReference type="SMART" id="SM00054">
    <property type="entry name" value="EFh"/>
    <property type="match status" value="2"/>
</dbReference>
<keyword evidence="2" id="KW-0472">Membrane</keyword>
<proteinExistence type="predicted"/>
<dbReference type="Gene3D" id="1.10.238.10">
    <property type="entry name" value="EF-hand"/>
    <property type="match status" value="1"/>
</dbReference>
<dbReference type="Proteomes" id="UP000215914">
    <property type="component" value="Chromosome 5"/>
</dbReference>
<organism evidence="4 5">
    <name type="scientific">Helianthus annuus</name>
    <name type="common">Common sunflower</name>
    <dbReference type="NCBI Taxonomy" id="4232"/>
    <lineage>
        <taxon>Eukaryota</taxon>
        <taxon>Viridiplantae</taxon>
        <taxon>Streptophyta</taxon>
        <taxon>Embryophyta</taxon>
        <taxon>Tracheophyta</taxon>
        <taxon>Spermatophyta</taxon>
        <taxon>Magnoliopsida</taxon>
        <taxon>eudicotyledons</taxon>
        <taxon>Gunneridae</taxon>
        <taxon>Pentapetalae</taxon>
        <taxon>asterids</taxon>
        <taxon>campanulids</taxon>
        <taxon>Asterales</taxon>
        <taxon>Asteraceae</taxon>
        <taxon>Asteroideae</taxon>
        <taxon>Heliantheae alliance</taxon>
        <taxon>Heliantheae</taxon>
        <taxon>Helianthus</taxon>
    </lineage>
</organism>
<dbReference type="AlphaFoldDB" id="A0A251UMF1"/>
<keyword evidence="5" id="KW-1185">Reference proteome</keyword>
<evidence type="ECO:0000256" key="1">
    <source>
        <dbReference type="ARBA" id="ARBA00022837"/>
    </source>
</evidence>
<dbReference type="PROSITE" id="PS50222">
    <property type="entry name" value="EF_HAND_2"/>
    <property type="match status" value="1"/>
</dbReference>
<dbReference type="GO" id="GO:0005509">
    <property type="term" value="F:calcium ion binding"/>
    <property type="evidence" value="ECO:0000318"/>
    <property type="project" value="GO_Central"/>
</dbReference>
<evidence type="ECO:0000313" key="5">
    <source>
        <dbReference type="Proteomes" id="UP000215914"/>
    </source>
</evidence>
<keyword evidence="1" id="KW-0106">Calcium</keyword>
<sequence length="135" mass="15695">MVHRTQYKTGGRPDGKTQMTMTEFKKFIDTLDTNKDGVISAEELSQAVRKRGGWFATWKGNRALKSADANVNGYVDENEFPKLVAFAEKELNVIYHNWFLASLYRYSYLIYIVMCHGNSLWFYVVWILTKYSGNE</sequence>
<evidence type="ECO:0000256" key="2">
    <source>
        <dbReference type="SAM" id="Phobius"/>
    </source>
</evidence>
<dbReference type="EMBL" id="CM007894">
    <property type="protein sequence ID" value="OTG24528.1"/>
    <property type="molecule type" value="Genomic_DNA"/>
</dbReference>
<name>A0A251UMF1_HELAN</name>
<dbReference type="InterPro" id="IPR002048">
    <property type="entry name" value="EF_hand_dom"/>
</dbReference>
<dbReference type="InParanoid" id="A0A251UMF1"/>